<dbReference type="EMBL" id="GGEC01084394">
    <property type="protein sequence ID" value="MBX64878.1"/>
    <property type="molecule type" value="Transcribed_RNA"/>
</dbReference>
<reference evidence="1" key="1">
    <citation type="submission" date="2018-02" db="EMBL/GenBank/DDBJ databases">
        <title>Rhizophora mucronata_Transcriptome.</title>
        <authorList>
            <person name="Meera S.P."/>
            <person name="Sreeshan A."/>
            <person name="Augustine A."/>
        </authorList>
    </citation>
    <scope>NUCLEOTIDE SEQUENCE</scope>
    <source>
        <tissue evidence="1">Leaf</tissue>
    </source>
</reference>
<accession>A0A2P2QD24</accession>
<evidence type="ECO:0000313" key="1">
    <source>
        <dbReference type="EMBL" id="MBX64878.1"/>
    </source>
</evidence>
<protein>
    <submittedName>
        <fullName evidence="1">Uncharacterized protein</fullName>
    </submittedName>
</protein>
<organism evidence="1">
    <name type="scientific">Rhizophora mucronata</name>
    <name type="common">Asiatic mangrove</name>
    <dbReference type="NCBI Taxonomy" id="61149"/>
    <lineage>
        <taxon>Eukaryota</taxon>
        <taxon>Viridiplantae</taxon>
        <taxon>Streptophyta</taxon>
        <taxon>Embryophyta</taxon>
        <taxon>Tracheophyta</taxon>
        <taxon>Spermatophyta</taxon>
        <taxon>Magnoliopsida</taxon>
        <taxon>eudicotyledons</taxon>
        <taxon>Gunneridae</taxon>
        <taxon>Pentapetalae</taxon>
        <taxon>rosids</taxon>
        <taxon>fabids</taxon>
        <taxon>Malpighiales</taxon>
        <taxon>Rhizophoraceae</taxon>
        <taxon>Rhizophora</taxon>
    </lineage>
</organism>
<dbReference type="AlphaFoldDB" id="A0A2P2QD24"/>
<sequence>MSMGYEDRLYIKIKERWACKGFCFLVGIGFKIW</sequence>
<name>A0A2P2QD24_RHIMU</name>
<proteinExistence type="predicted"/>